<evidence type="ECO:0000313" key="9">
    <source>
        <dbReference type="EMBL" id="MBJ3777808.1"/>
    </source>
</evidence>
<dbReference type="GO" id="GO:0005840">
    <property type="term" value="C:ribosome"/>
    <property type="evidence" value="ECO:0007669"/>
    <property type="project" value="UniProtKB-KW"/>
</dbReference>
<dbReference type="EMBL" id="JAEKJA010000020">
    <property type="protein sequence ID" value="MBJ3777808.1"/>
    <property type="molecule type" value="Genomic_DNA"/>
</dbReference>
<dbReference type="InterPro" id="IPR032710">
    <property type="entry name" value="NTF2-like_dom_sf"/>
</dbReference>
<keyword evidence="3" id="KW-0687">Ribonucleoprotein</keyword>
<evidence type="ECO:0000256" key="7">
    <source>
        <dbReference type="SAM" id="MobiDB-lite"/>
    </source>
</evidence>
<dbReference type="PANTHER" id="PTHR28554:SF1">
    <property type="entry name" value="LARGE RIBOSOMAL SUBUNIT PROTEIN ML45"/>
    <property type="match status" value="1"/>
</dbReference>
<dbReference type="GO" id="GO:1990904">
    <property type="term" value="C:ribonucleoprotein complex"/>
    <property type="evidence" value="ECO:0007669"/>
    <property type="project" value="UniProtKB-KW"/>
</dbReference>
<evidence type="ECO:0000256" key="4">
    <source>
        <dbReference type="ARBA" id="ARBA00038073"/>
    </source>
</evidence>
<evidence type="ECO:0000256" key="3">
    <source>
        <dbReference type="ARBA" id="ARBA00023274"/>
    </source>
</evidence>
<evidence type="ECO:0000256" key="1">
    <source>
        <dbReference type="ARBA" id="ARBA00022946"/>
    </source>
</evidence>
<dbReference type="InterPro" id="IPR007379">
    <property type="entry name" value="Tim44-like_dom"/>
</dbReference>
<accession>A0A934MHL9</accession>
<reference evidence="9" key="1">
    <citation type="submission" date="2020-12" db="EMBL/GenBank/DDBJ databases">
        <title>Bacterial taxonomy.</title>
        <authorList>
            <person name="Pan X."/>
        </authorList>
    </citation>
    <scope>NUCLEOTIDE SEQUENCE</scope>
    <source>
        <strain evidence="9">B2012</strain>
    </source>
</reference>
<sequence length="239" mass="25588">MSEIFDIYNLMILALAVAIFLRLRSVLGRRTGNERPPYDPYAAKSGQEAARETGGDNVVSLPRQPSAERAGGGAPADAEERLSPVAKKGTPLYDALHGIMSVDPSFDPKNFMSGASMAYEMIVTAFANGDRDTLRPLLSSEVMEGFDAAISSREAAGQTMSTTLIGIEKLALTDASLKGDVARVTARIDSQMITATYDKGGALVDGDPNKVVDVVDVWTFERRVTAKDPNWVLVATESA</sequence>
<dbReference type="InterPro" id="IPR016985">
    <property type="entry name" value="UCP031890_Tim44-rel"/>
</dbReference>
<feature type="region of interest" description="Disordered" evidence="7">
    <location>
        <begin position="32"/>
        <end position="81"/>
    </location>
</feature>
<dbReference type="PIRSF" id="PIRSF031890">
    <property type="entry name" value="UCP031890_transporter_Tim44"/>
    <property type="match status" value="1"/>
</dbReference>
<keyword evidence="1" id="KW-0809">Transit peptide</keyword>
<evidence type="ECO:0000256" key="5">
    <source>
        <dbReference type="ARBA" id="ARBA00039448"/>
    </source>
</evidence>
<dbReference type="AlphaFoldDB" id="A0A934MHL9"/>
<dbReference type="Proteomes" id="UP000609531">
    <property type="component" value="Unassembled WGS sequence"/>
</dbReference>
<dbReference type="NCBIfam" id="NF033779">
    <property type="entry name" value="Tim44_TimA_adap"/>
    <property type="match status" value="1"/>
</dbReference>
<evidence type="ECO:0000256" key="2">
    <source>
        <dbReference type="ARBA" id="ARBA00022980"/>
    </source>
</evidence>
<dbReference type="SMART" id="SM00978">
    <property type="entry name" value="Tim44"/>
    <property type="match status" value="1"/>
</dbReference>
<comment type="caution">
    <text evidence="9">The sequence shown here is derived from an EMBL/GenBank/DDBJ whole genome shotgun (WGS) entry which is preliminary data.</text>
</comment>
<evidence type="ECO:0000259" key="8">
    <source>
        <dbReference type="SMART" id="SM00978"/>
    </source>
</evidence>
<dbReference type="RefSeq" id="WP_198883704.1">
    <property type="nucleotide sequence ID" value="NZ_JAEKJA010000020.1"/>
</dbReference>
<organism evidence="9 10">
    <name type="scientific">Acuticoccus mangrovi</name>
    <dbReference type="NCBI Taxonomy" id="2796142"/>
    <lineage>
        <taxon>Bacteria</taxon>
        <taxon>Pseudomonadati</taxon>
        <taxon>Pseudomonadota</taxon>
        <taxon>Alphaproteobacteria</taxon>
        <taxon>Hyphomicrobiales</taxon>
        <taxon>Amorphaceae</taxon>
        <taxon>Acuticoccus</taxon>
    </lineage>
</organism>
<evidence type="ECO:0000313" key="10">
    <source>
        <dbReference type="Proteomes" id="UP000609531"/>
    </source>
</evidence>
<keyword evidence="2" id="KW-0689">Ribosomal protein</keyword>
<keyword evidence="10" id="KW-1185">Reference proteome</keyword>
<evidence type="ECO:0000256" key="6">
    <source>
        <dbReference type="ARBA" id="ARBA00043031"/>
    </source>
</evidence>
<dbReference type="SUPFAM" id="SSF54427">
    <property type="entry name" value="NTF2-like"/>
    <property type="match status" value="1"/>
</dbReference>
<dbReference type="InterPro" id="IPR051975">
    <property type="entry name" value="mtLSU_mL45"/>
</dbReference>
<dbReference type="PANTHER" id="PTHR28554">
    <property type="entry name" value="39S RIBOSOMAL PROTEIN L45, MITOCHONDRIAL"/>
    <property type="match status" value="1"/>
</dbReference>
<dbReference type="Gene3D" id="3.10.450.240">
    <property type="match status" value="1"/>
</dbReference>
<proteinExistence type="inferred from homology"/>
<gene>
    <name evidence="9" type="ORF">JCR33_19025</name>
</gene>
<feature type="domain" description="Tim44-like" evidence="8">
    <location>
        <begin position="92"/>
        <end position="238"/>
    </location>
</feature>
<comment type="similarity">
    <text evidence="4">Belongs to the mitochondrion-specific ribosomal protein mL45 family.</text>
</comment>
<dbReference type="Pfam" id="PF04280">
    <property type="entry name" value="Tim44"/>
    <property type="match status" value="1"/>
</dbReference>
<name>A0A934MHL9_9HYPH</name>
<protein>
    <recommendedName>
        <fullName evidence="5">Large ribosomal subunit protein mL45</fullName>
    </recommendedName>
    <alternativeName>
        <fullName evidence="6">39S ribosomal protein L45, mitochondrial</fullName>
    </alternativeName>
</protein>